<feature type="domain" description="C3H1-type" evidence="2">
    <location>
        <begin position="12"/>
        <end position="39"/>
    </location>
</feature>
<protein>
    <recommendedName>
        <fullName evidence="2">C3H1-type domain-containing protein</fullName>
    </recommendedName>
</protein>
<keyword evidence="1" id="KW-0863">Zinc-finger</keyword>
<dbReference type="AlphaFoldDB" id="A0A820F9F4"/>
<keyword evidence="1" id="KW-0479">Metal-binding</keyword>
<dbReference type="Gene3D" id="4.10.1000.10">
    <property type="entry name" value="Zinc finger, CCCH-type"/>
    <property type="match status" value="1"/>
</dbReference>
<dbReference type="PROSITE" id="PS50103">
    <property type="entry name" value="ZF_C3H1"/>
    <property type="match status" value="1"/>
</dbReference>
<evidence type="ECO:0000313" key="4">
    <source>
        <dbReference type="Proteomes" id="UP000663823"/>
    </source>
</evidence>
<proteinExistence type="predicted"/>
<dbReference type="Proteomes" id="UP000663823">
    <property type="component" value="Unassembled WGS sequence"/>
</dbReference>
<comment type="caution">
    <text evidence="3">The sequence shown here is derived from an EMBL/GenBank/DDBJ whole genome shotgun (WGS) entry which is preliminary data.</text>
</comment>
<feature type="zinc finger region" description="C3H1-type" evidence="1">
    <location>
        <begin position="12"/>
        <end position="39"/>
    </location>
</feature>
<sequence>MTRFNAMGSNSMKSRTDCLYVMNDHCKFGEKCLYHHLLEGKKQLTQCVKWPDLCRKIQCSFRHSALVIQPQITTSNTSTPLILKDNLVNFFRNIENVPIPKGHKPFDIIQHIRKKLVVEFGL</sequence>
<dbReference type="GO" id="GO:0008270">
    <property type="term" value="F:zinc ion binding"/>
    <property type="evidence" value="ECO:0007669"/>
    <property type="project" value="UniProtKB-KW"/>
</dbReference>
<gene>
    <name evidence="3" type="ORF">OTI717_LOCUS40767</name>
</gene>
<evidence type="ECO:0000313" key="3">
    <source>
        <dbReference type="EMBL" id="CAF4261047.1"/>
    </source>
</evidence>
<accession>A0A820F9F4</accession>
<dbReference type="InterPro" id="IPR000571">
    <property type="entry name" value="Znf_CCCH"/>
</dbReference>
<name>A0A820F9F4_9BILA</name>
<dbReference type="EMBL" id="CAJOAX010035122">
    <property type="protein sequence ID" value="CAF4261047.1"/>
    <property type="molecule type" value="Genomic_DNA"/>
</dbReference>
<organism evidence="3 4">
    <name type="scientific">Rotaria sordida</name>
    <dbReference type="NCBI Taxonomy" id="392033"/>
    <lineage>
        <taxon>Eukaryota</taxon>
        <taxon>Metazoa</taxon>
        <taxon>Spiralia</taxon>
        <taxon>Gnathifera</taxon>
        <taxon>Rotifera</taxon>
        <taxon>Eurotatoria</taxon>
        <taxon>Bdelloidea</taxon>
        <taxon>Philodinida</taxon>
        <taxon>Philodinidae</taxon>
        <taxon>Rotaria</taxon>
    </lineage>
</organism>
<evidence type="ECO:0000256" key="1">
    <source>
        <dbReference type="PROSITE-ProRule" id="PRU00723"/>
    </source>
</evidence>
<evidence type="ECO:0000259" key="2">
    <source>
        <dbReference type="PROSITE" id="PS50103"/>
    </source>
</evidence>
<reference evidence="3" key="1">
    <citation type="submission" date="2021-02" db="EMBL/GenBank/DDBJ databases">
        <authorList>
            <person name="Nowell W R."/>
        </authorList>
    </citation>
    <scope>NUCLEOTIDE SEQUENCE</scope>
</reference>
<keyword evidence="1" id="KW-0862">Zinc</keyword>